<evidence type="ECO:0000256" key="1">
    <source>
        <dbReference type="SAM" id="MobiDB-lite"/>
    </source>
</evidence>
<organism evidence="2 3">
    <name type="scientific">Rhizopogon vesiculosus</name>
    <dbReference type="NCBI Taxonomy" id="180088"/>
    <lineage>
        <taxon>Eukaryota</taxon>
        <taxon>Fungi</taxon>
        <taxon>Dikarya</taxon>
        <taxon>Basidiomycota</taxon>
        <taxon>Agaricomycotina</taxon>
        <taxon>Agaricomycetes</taxon>
        <taxon>Agaricomycetidae</taxon>
        <taxon>Boletales</taxon>
        <taxon>Suillineae</taxon>
        <taxon>Rhizopogonaceae</taxon>
        <taxon>Rhizopogon</taxon>
    </lineage>
</organism>
<name>A0A1J8Q5F3_9AGAM</name>
<dbReference type="OrthoDB" id="2644894at2759"/>
<evidence type="ECO:0000313" key="3">
    <source>
        <dbReference type="Proteomes" id="UP000183567"/>
    </source>
</evidence>
<keyword evidence="3" id="KW-1185">Reference proteome</keyword>
<proteinExistence type="predicted"/>
<dbReference type="EMBL" id="LVVM01006280">
    <property type="protein sequence ID" value="OJA08520.1"/>
    <property type="molecule type" value="Genomic_DNA"/>
</dbReference>
<evidence type="ECO:0000313" key="2">
    <source>
        <dbReference type="EMBL" id="OJA08520.1"/>
    </source>
</evidence>
<feature type="region of interest" description="Disordered" evidence="1">
    <location>
        <begin position="1"/>
        <end position="32"/>
    </location>
</feature>
<accession>A0A1J8Q5F3</accession>
<reference evidence="2 3" key="1">
    <citation type="submission" date="2016-03" db="EMBL/GenBank/DDBJ databases">
        <title>Comparative genomics of the ectomycorrhizal sister species Rhizopogon vinicolor and Rhizopogon vesiculosus (Basidiomycota: Boletales) reveals a divergence of the mating type B locus.</title>
        <authorList>
            <person name="Mujic A.B."/>
            <person name="Kuo A."/>
            <person name="Tritt A."/>
            <person name="Lipzen A."/>
            <person name="Chen C."/>
            <person name="Johnson J."/>
            <person name="Sharma A."/>
            <person name="Barry K."/>
            <person name="Grigoriev I.V."/>
            <person name="Spatafora J.W."/>
        </authorList>
    </citation>
    <scope>NUCLEOTIDE SEQUENCE [LARGE SCALE GENOMIC DNA]</scope>
    <source>
        <strain evidence="2 3">AM-OR11-056</strain>
    </source>
</reference>
<protein>
    <submittedName>
        <fullName evidence="2">Uncharacterized protein</fullName>
    </submittedName>
</protein>
<gene>
    <name evidence="2" type="ORF">AZE42_02462</name>
</gene>
<sequence length="252" mass="28920">MRPAPSTPTSGTQSSGGTTTVDDSGDRIPRPTATDFRRLVSGTQENIIHVMDITPVAFERFKKVLRDRAHVLLDCERFLYEQNPDDWAAYLDWARGELAPMISRYVDAWPVELYIEHYLSKRTYYKRHDFRKKMRFKYPPKPVRIKTPPSEHDASLPAPTGPPPPYEDHDFEYPGAIARRDDKVVENFLQTVNPDLGHLVSAFEELGINNEADLIVIRSWPPAVRKDFFERELVGKMSALQIQALNVRLGEL</sequence>
<dbReference type="AlphaFoldDB" id="A0A1J8Q5F3"/>
<feature type="compositionally biased region" description="Low complexity" evidence="1">
    <location>
        <begin position="7"/>
        <end position="22"/>
    </location>
</feature>
<dbReference type="Proteomes" id="UP000183567">
    <property type="component" value="Unassembled WGS sequence"/>
</dbReference>
<comment type="caution">
    <text evidence="2">The sequence shown here is derived from an EMBL/GenBank/DDBJ whole genome shotgun (WGS) entry which is preliminary data.</text>
</comment>
<feature type="region of interest" description="Disordered" evidence="1">
    <location>
        <begin position="141"/>
        <end position="166"/>
    </location>
</feature>